<protein>
    <recommendedName>
        <fullName evidence="4">Carboxypeptidase-like regulatory domain-containing protein</fullName>
    </recommendedName>
</protein>
<dbReference type="InterPro" id="IPR008969">
    <property type="entry name" value="CarboxyPept-like_regulatory"/>
</dbReference>
<name>A0A0G3M1K8_CHRGL</name>
<dbReference type="OrthoDB" id="1274238at2"/>
<sequence length="268" mass="30530">MKTYSKQSLCTAVFLISTAVFSQQKITGIITDNSNININPVLVLNVSKQQSVFSDASGKFIIDAEEKDEIRFVKEGYYRSDKKISNEDFNTPLLIILKKNEIEIPEVKIAYKPTGNLERDSKHLDGSRRISGLKSDLEIYMKSPLNAPLPDRSISKTFRGLDFNAGQVDVMGVLSAAAGLFKKATKPKITKPTYNETRIFMTRIRKEINFDFLRKYGMGEDEIDAFLMYADDTKQLARKYRKDFNKSVVEAEIKEAFAEYRKTNKIGM</sequence>
<evidence type="ECO:0008006" key="4">
    <source>
        <dbReference type="Google" id="ProtNLM"/>
    </source>
</evidence>
<evidence type="ECO:0000313" key="3">
    <source>
        <dbReference type="Proteomes" id="UP000035213"/>
    </source>
</evidence>
<feature type="chain" id="PRO_5005185009" description="Carboxypeptidase-like regulatory domain-containing protein" evidence="1">
    <location>
        <begin position="23"/>
        <end position="268"/>
    </location>
</feature>
<proteinExistence type="predicted"/>
<reference evidence="2 3" key="1">
    <citation type="submission" date="2014-11" db="EMBL/GenBank/DDBJ databases">
        <authorList>
            <person name="Park G.-S."/>
            <person name="Hong S.-J."/>
            <person name="Jung B.K."/>
            <person name="Khan A.R."/>
            <person name="Kwak Y."/>
            <person name="Shin J.-H."/>
        </authorList>
    </citation>
    <scope>NUCLEOTIDE SEQUENCE [LARGE SCALE GENOMIC DNA]</scope>
    <source>
        <strain evidence="2 3">DSM 27622</strain>
    </source>
</reference>
<dbReference type="PATRIC" id="fig|1324352.5.peg.2241"/>
<dbReference type="SUPFAM" id="SSF49464">
    <property type="entry name" value="Carboxypeptidase regulatory domain-like"/>
    <property type="match status" value="1"/>
</dbReference>
<evidence type="ECO:0000256" key="1">
    <source>
        <dbReference type="SAM" id="SignalP"/>
    </source>
</evidence>
<dbReference type="STRING" id="1324352.OK18_10710"/>
<accession>A0A0G3M1K8</accession>
<dbReference type="RefSeq" id="WP_053327988.1">
    <property type="nucleotide sequence ID" value="NZ_CP009928.1"/>
</dbReference>
<evidence type="ECO:0000313" key="2">
    <source>
        <dbReference type="EMBL" id="AKK73021.1"/>
    </source>
</evidence>
<feature type="signal peptide" evidence="1">
    <location>
        <begin position="1"/>
        <end position="22"/>
    </location>
</feature>
<dbReference type="Proteomes" id="UP000035213">
    <property type="component" value="Chromosome"/>
</dbReference>
<dbReference type="EMBL" id="CP009928">
    <property type="protein sequence ID" value="AKK73021.1"/>
    <property type="molecule type" value="Genomic_DNA"/>
</dbReference>
<dbReference type="KEGG" id="cgn:OK18_10710"/>
<gene>
    <name evidence="2" type="ORF">OK18_10710</name>
</gene>
<organism evidence="2 3">
    <name type="scientific">Chryseobacterium gallinarum</name>
    <dbReference type="NCBI Taxonomy" id="1324352"/>
    <lineage>
        <taxon>Bacteria</taxon>
        <taxon>Pseudomonadati</taxon>
        <taxon>Bacteroidota</taxon>
        <taxon>Flavobacteriia</taxon>
        <taxon>Flavobacteriales</taxon>
        <taxon>Weeksellaceae</taxon>
        <taxon>Chryseobacterium group</taxon>
        <taxon>Chryseobacterium</taxon>
    </lineage>
</organism>
<keyword evidence="1" id="KW-0732">Signal</keyword>
<dbReference type="AlphaFoldDB" id="A0A0G3M1K8"/>